<feature type="compositionally biased region" description="Basic and acidic residues" evidence="1">
    <location>
        <begin position="115"/>
        <end position="175"/>
    </location>
</feature>
<feature type="compositionally biased region" description="Basic and acidic residues" evidence="1">
    <location>
        <begin position="510"/>
        <end position="590"/>
    </location>
</feature>
<evidence type="ECO:0000313" key="2">
    <source>
        <dbReference type="EMBL" id="CDR38396.1"/>
    </source>
</evidence>
<reference evidence="2" key="1">
    <citation type="journal article" date="2014" name="Genome Announc.">
        <title>Draft genome sequence of Rhodosporidium toruloides CECT1137, an oleaginous yeast of biotechnological interest.</title>
        <authorList>
            <person name="Morin N."/>
            <person name="Calcas X."/>
            <person name="Devillers H."/>
            <person name="Durrens P."/>
            <person name="Sherman D.J."/>
            <person name="Nicaud J.-M."/>
            <person name="Neuveglise C."/>
        </authorList>
    </citation>
    <scope>NUCLEOTIDE SEQUENCE</scope>
    <source>
        <strain evidence="2">CECT1137</strain>
    </source>
</reference>
<name>A0A061ALD7_RHOTO</name>
<feature type="compositionally biased region" description="Basic and acidic residues" evidence="1">
    <location>
        <begin position="57"/>
        <end position="86"/>
    </location>
</feature>
<accession>A0A061ALD7</accession>
<feature type="compositionally biased region" description="Basic residues" evidence="1">
    <location>
        <begin position="190"/>
        <end position="199"/>
    </location>
</feature>
<organism evidence="2">
    <name type="scientific">Rhodotorula toruloides</name>
    <name type="common">Yeast</name>
    <name type="synonym">Rhodosporidium toruloides</name>
    <dbReference type="NCBI Taxonomy" id="5286"/>
    <lineage>
        <taxon>Eukaryota</taxon>
        <taxon>Fungi</taxon>
        <taxon>Dikarya</taxon>
        <taxon>Basidiomycota</taxon>
        <taxon>Pucciniomycotina</taxon>
        <taxon>Microbotryomycetes</taxon>
        <taxon>Sporidiobolales</taxon>
        <taxon>Sporidiobolaceae</taxon>
        <taxon>Rhodotorula</taxon>
    </lineage>
</organism>
<feature type="region of interest" description="Disordered" evidence="1">
    <location>
        <begin position="99"/>
        <end position="309"/>
    </location>
</feature>
<feature type="compositionally biased region" description="Basic and acidic residues" evidence="1">
    <location>
        <begin position="243"/>
        <end position="252"/>
    </location>
</feature>
<feature type="region of interest" description="Disordered" evidence="1">
    <location>
        <begin position="349"/>
        <end position="400"/>
    </location>
</feature>
<feature type="compositionally biased region" description="Basic and acidic residues" evidence="1">
    <location>
        <begin position="200"/>
        <end position="209"/>
    </location>
</feature>
<feature type="compositionally biased region" description="Basic and acidic residues" evidence="1">
    <location>
        <begin position="597"/>
        <end position="708"/>
    </location>
</feature>
<feature type="region of interest" description="Disordered" evidence="1">
    <location>
        <begin position="422"/>
        <end position="458"/>
    </location>
</feature>
<dbReference type="AlphaFoldDB" id="A0A061ALD7"/>
<dbReference type="OrthoDB" id="10267946at2759"/>
<feature type="compositionally biased region" description="Basic and acidic residues" evidence="1">
    <location>
        <begin position="480"/>
        <end position="499"/>
    </location>
</feature>
<feature type="compositionally biased region" description="Basic and acidic residues" evidence="1">
    <location>
        <begin position="447"/>
        <end position="458"/>
    </location>
</feature>
<feature type="compositionally biased region" description="Basic and acidic residues" evidence="1">
    <location>
        <begin position="377"/>
        <end position="400"/>
    </location>
</feature>
<feature type="compositionally biased region" description="Basic and acidic residues" evidence="1">
    <location>
        <begin position="1"/>
        <end position="36"/>
    </location>
</feature>
<protein>
    <submittedName>
        <fullName evidence="2">RHTO0S03e09032g1_1</fullName>
    </submittedName>
</protein>
<feature type="compositionally biased region" description="Basic residues" evidence="1">
    <location>
        <begin position="737"/>
        <end position="774"/>
    </location>
</feature>
<feature type="region of interest" description="Disordered" evidence="1">
    <location>
        <begin position="480"/>
        <end position="774"/>
    </location>
</feature>
<feature type="compositionally biased region" description="Polar residues" evidence="1">
    <location>
        <begin position="255"/>
        <end position="266"/>
    </location>
</feature>
<feature type="compositionally biased region" description="Basic and acidic residues" evidence="1">
    <location>
        <begin position="267"/>
        <end position="281"/>
    </location>
</feature>
<feature type="compositionally biased region" description="Basic and acidic residues" evidence="1">
    <location>
        <begin position="422"/>
        <end position="434"/>
    </location>
</feature>
<feature type="region of interest" description="Disordered" evidence="1">
    <location>
        <begin position="1"/>
        <end position="86"/>
    </location>
</feature>
<evidence type="ECO:0000256" key="1">
    <source>
        <dbReference type="SAM" id="MobiDB-lite"/>
    </source>
</evidence>
<proteinExistence type="predicted"/>
<sequence>MAALEESRRNSADNDAQERVVQHLKQSERFRDEAKHLRSQTSRPHRLHHAESAAADATHEVQRAKDEVDRARADHHRNESAESAHHLWEAERRHRLAQVASDHAHRRLKRQQHKMAVEDARRKLESAEVGTAEHEKASRDHATAQRQLHEHRQRELREDEEKLATLREEAREHPSNRALQLHLDQEQARHDHRVRKHRTHDPSHAHDLDEPGPPVAAELPASPVVHHRRAERHEQHQTASTSHDQRRPHVEPHPSQATAEPPTQTAQKHDHVEPHAHHRSLDNSAKSSSHDDEHQAAVHARQHASRREMEAAANLHAVKTAHTRDPTHESSKRLTAARMRLAVASHKHRAKTLHEREHNKGTSLDARLGTGRSSHTATEKHVEEVRQRHHAAQERHRQAPHDAAAAAEVEKHAHHLKLAEEAHARSASRKEHLERRRSHKHWAAEVSKAEPGSDAHEHAVVRHHRAATRLLQSREAKIKHLSDQLDHSKHLGGDDPSSRHHEHHKSLSQRLEKQRAKLAREKEEHEALSRHRSDILKKREMSHVNDGHRRHEHERAHREDEAVKHIHDEHEREAARDQHRKAEAERAEHLKQRRKDRREEKAREKAARAEKAHEKASERVKHEHDAEERRAKKAEEKKERRAHKHADWERRQTLQGEERKKADAAHAAERERRRKEKLEADAKHKEAKAAERAKKAKAKERAREAKRAEHLRHAREKDEAKRKAAAKRHREQQAKFERKKAKARSRKARKEARRRIKIPKVKKRAVRMPKRRKR</sequence>
<gene>
    <name evidence="2" type="ORF">RHTO0S_03e09032g</name>
</gene>
<dbReference type="EMBL" id="LK052938">
    <property type="protein sequence ID" value="CDR38396.1"/>
    <property type="molecule type" value="Genomic_DNA"/>
</dbReference>
<feature type="compositionally biased region" description="Basic residues" evidence="1">
    <location>
        <begin position="104"/>
        <end position="113"/>
    </location>
</feature>